<sequence length="252" mass="28087">METYWQWLTNFAGPDAGKIILTAFLSALGALIVGLVAATITTWLGIWRDQKAEERKRLRTEKHAAALLCSTLDLFINECLDGAIDSGVLDANLHLTPRTPYPALAYQKEVDWTCIDDGLMYSAFRLLGEVDSGRRAVEWEALTSEPPVKTSLFEERIIRISEGGLRASMLLADVKKTYAISTQDRSNVDLVQVFATTIAKTDERRRSRKEAEARKRIAEALLQGTPVPEPQTDATRRVIEALLQQTKPQGQS</sequence>
<accession>A0A7K3VTU2</accession>
<name>A0A7K3VTU2_RHILE</name>
<gene>
    <name evidence="2" type="ORF">GR257_34780</name>
</gene>
<reference evidence="2 3" key="1">
    <citation type="submission" date="2019-12" db="EMBL/GenBank/DDBJ databases">
        <title>Rhizobium genotypes associated with high levels of biological nitrogen fixation by grain legumes in a temperate-maritime cropping system.</title>
        <authorList>
            <person name="Maluk M."/>
            <person name="Francesc Ferrando Molina F."/>
            <person name="Lopez Del Egido L."/>
            <person name="Lafos M."/>
            <person name="Langarica-Fuentes A."/>
            <person name="Gebre Yohannes G."/>
            <person name="Young M.W."/>
            <person name="Martin P."/>
            <person name="Gantlett R."/>
            <person name="Kenicer G."/>
            <person name="Hawes C."/>
            <person name="Begg G.S."/>
            <person name="Quilliam R.S."/>
            <person name="Squire G.R."/>
            <person name="Poole P.S."/>
            <person name="Young P.W."/>
            <person name="Iannetta P.M."/>
            <person name="James E.K."/>
        </authorList>
    </citation>
    <scope>NUCLEOTIDE SEQUENCE [LARGE SCALE GENOMIC DNA]</scope>
    <source>
        <strain evidence="2 3">JHI54</strain>
    </source>
</reference>
<keyword evidence="1" id="KW-1133">Transmembrane helix</keyword>
<keyword evidence="1" id="KW-0472">Membrane</keyword>
<organism evidence="2 3">
    <name type="scientific">Rhizobium leguminosarum</name>
    <dbReference type="NCBI Taxonomy" id="384"/>
    <lineage>
        <taxon>Bacteria</taxon>
        <taxon>Pseudomonadati</taxon>
        <taxon>Pseudomonadota</taxon>
        <taxon>Alphaproteobacteria</taxon>
        <taxon>Hyphomicrobiales</taxon>
        <taxon>Rhizobiaceae</taxon>
        <taxon>Rhizobium/Agrobacterium group</taxon>
        <taxon>Rhizobium</taxon>
    </lineage>
</organism>
<dbReference type="Proteomes" id="UP000471705">
    <property type="component" value="Unassembled WGS sequence"/>
</dbReference>
<dbReference type="AlphaFoldDB" id="A0A7K3VTU2"/>
<proteinExistence type="predicted"/>
<feature type="transmembrane region" description="Helical" evidence="1">
    <location>
        <begin position="20"/>
        <end position="47"/>
    </location>
</feature>
<protein>
    <submittedName>
        <fullName evidence="2">Uncharacterized protein</fullName>
    </submittedName>
</protein>
<evidence type="ECO:0000256" key="1">
    <source>
        <dbReference type="SAM" id="Phobius"/>
    </source>
</evidence>
<dbReference type="RefSeq" id="WP_164050068.1">
    <property type="nucleotide sequence ID" value="NZ_WUFV01000034.1"/>
</dbReference>
<keyword evidence="1" id="KW-0812">Transmembrane</keyword>
<dbReference type="EMBL" id="WUFV01000034">
    <property type="protein sequence ID" value="NEK19928.1"/>
    <property type="molecule type" value="Genomic_DNA"/>
</dbReference>
<evidence type="ECO:0000313" key="3">
    <source>
        <dbReference type="Proteomes" id="UP000471705"/>
    </source>
</evidence>
<comment type="caution">
    <text evidence="2">The sequence shown here is derived from an EMBL/GenBank/DDBJ whole genome shotgun (WGS) entry which is preliminary data.</text>
</comment>
<evidence type="ECO:0000313" key="2">
    <source>
        <dbReference type="EMBL" id="NEK19928.1"/>
    </source>
</evidence>